<keyword evidence="2" id="KW-1185">Reference proteome</keyword>
<gene>
    <name evidence="1" type="ORF">EOD41_16535</name>
</gene>
<evidence type="ECO:0000313" key="1">
    <source>
        <dbReference type="EMBL" id="RVT98400.1"/>
    </source>
</evidence>
<name>A0A437ML62_9SPHI</name>
<accession>A0A437ML62</accession>
<evidence type="ECO:0000313" key="2">
    <source>
        <dbReference type="Proteomes" id="UP000282759"/>
    </source>
</evidence>
<organism evidence="1 2">
    <name type="scientific">Mucilaginibacter limnophilus</name>
    <dbReference type="NCBI Taxonomy" id="1932778"/>
    <lineage>
        <taxon>Bacteria</taxon>
        <taxon>Pseudomonadati</taxon>
        <taxon>Bacteroidota</taxon>
        <taxon>Sphingobacteriia</taxon>
        <taxon>Sphingobacteriales</taxon>
        <taxon>Sphingobacteriaceae</taxon>
        <taxon>Mucilaginibacter</taxon>
    </lineage>
</organism>
<dbReference type="RefSeq" id="WP_127706956.1">
    <property type="nucleotide sequence ID" value="NZ_SACK01000008.1"/>
</dbReference>
<dbReference type="AlphaFoldDB" id="A0A437ML62"/>
<dbReference type="PROSITE" id="PS51257">
    <property type="entry name" value="PROKAR_LIPOPROTEIN"/>
    <property type="match status" value="1"/>
</dbReference>
<dbReference type="Proteomes" id="UP000282759">
    <property type="component" value="Unassembled WGS sequence"/>
</dbReference>
<dbReference type="OrthoDB" id="672896at2"/>
<protein>
    <submittedName>
        <fullName evidence="1">Uncharacterized protein</fullName>
    </submittedName>
</protein>
<sequence>MKRILTFVLFIGVAMVASSCKKEITQVVQPNITIFRDVRTSDWVLNNTTTNPGTTNTWSVDLDIPELDDYTSENGAVLVYIAEPGGQWQQIPQVYNGQSFSFYHSAGGITIDAQAFDGDSPALDNPGALDVKVVLVDSMP</sequence>
<comment type="caution">
    <text evidence="1">The sequence shown here is derived from an EMBL/GenBank/DDBJ whole genome shotgun (WGS) entry which is preliminary data.</text>
</comment>
<proteinExistence type="predicted"/>
<reference evidence="1 2" key="1">
    <citation type="submission" date="2019-01" db="EMBL/GenBank/DDBJ databases">
        <authorList>
            <person name="Chen W.-M."/>
        </authorList>
    </citation>
    <scope>NUCLEOTIDE SEQUENCE [LARGE SCALE GENOMIC DNA]</scope>
    <source>
        <strain evidence="1 2">YBJ-36</strain>
    </source>
</reference>
<dbReference type="EMBL" id="SACK01000008">
    <property type="protein sequence ID" value="RVT98400.1"/>
    <property type="molecule type" value="Genomic_DNA"/>
</dbReference>